<name>A0A9Q0RL16_BLOTA</name>
<dbReference type="Proteomes" id="UP001142055">
    <property type="component" value="Chromosome 3"/>
</dbReference>
<feature type="region of interest" description="Disordered" evidence="1">
    <location>
        <begin position="13"/>
        <end position="82"/>
    </location>
</feature>
<organism evidence="2 3">
    <name type="scientific">Blomia tropicalis</name>
    <name type="common">Mite</name>
    <dbReference type="NCBI Taxonomy" id="40697"/>
    <lineage>
        <taxon>Eukaryota</taxon>
        <taxon>Metazoa</taxon>
        <taxon>Ecdysozoa</taxon>
        <taxon>Arthropoda</taxon>
        <taxon>Chelicerata</taxon>
        <taxon>Arachnida</taxon>
        <taxon>Acari</taxon>
        <taxon>Acariformes</taxon>
        <taxon>Sarcoptiformes</taxon>
        <taxon>Astigmata</taxon>
        <taxon>Glycyphagoidea</taxon>
        <taxon>Echimyopodidae</taxon>
        <taxon>Blomia</taxon>
    </lineage>
</organism>
<protein>
    <submittedName>
        <fullName evidence="2">Uncharacterized protein</fullName>
    </submittedName>
</protein>
<feature type="compositionally biased region" description="Basic residues" evidence="1">
    <location>
        <begin position="53"/>
        <end position="71"/>
    </location>
</feature>
<keyword evidence="3" id="KW-1185">Reference proteome</keyword>
<dbReference type="AlphaFoldDB" id="A0A9Q0RL16"/>
<sequence>MIIELFHLNKGAVSGADGGDGGGSVQIIRNERANKRAPINGVNEKLERGGTTKQKKKTRKKKKKKKKKPNKKTTNDRLQTKRMYENVRTYVQHNHYYPVGSSDLNSQRCKSMHHITIN</sequence>
<dbReference type="EMBL" id="JAPWDV010000003">
    <property type="protein sequence ID" value="KAJ6218304.1"/>
    <property type="molecule type" value="Genomic_DNA"/>
</dbReference>
<accession>A0A9Q0RL16</accession>
<evidence type="ECO:0000313" key="2">
    <source>
        <dbReference type="EMBL" id="KAJ6218304.1"/>
    </source>
</evidence>
<gene>
    <name evidence="2" type="ORF">RDWZM_009461</name>
</gene>
<evidence type="ECO:0000256" key="1">
    <source>
        <dbReference type="SAM" id="MobiDB-lite"/>
    </source>
</evidence>
<evidence type="ECO:0000313" key="3">
    <source>
        <dbReference type="Proteomes" id="UP001142055"/>
    </source>
</evidence>
<proteinExistence type="predicted"/>
<comment type="caution">
    <text evidence="2">The sequence shown here is derived from an EMBL/GenBank/DDBJ whole genome shotgun (WGS) entry which is preliminary data.</text>
</comment>
<feature type="compositionally biased region" description="Basic and acidic residues" evidence="1">
    <location>
        <begin position="73"/>
        <end position="82"/>
    </location>
</feature>
<reference evidence="2" key="1">
    <citation type="submission" date="2022-12" db="EMBL/GenBank/DDBJ databases">
        <title>Genome assemblies of Blomia tropicalis.</title>
        <authorList>
            <person name="Cui Y."/>
        </authorList>
    </citation>
    <scope>NUCLEOTIDE SEQUENCE</scope>
    <source>
        <tissue evidence="2">Adult mites</tissue>
    </source>
</reference>